<evidence type="ECO:0000313" key="5">
    <source>
        <dbReference type="EMBL" id="MFC0408920.1"/>
    </source>
</evidence>
<dbReference type="Proteomes" id="UP001589865">
    <property type="component" value="Unassembled WGS sequence"/>
</dbReference>
<dbReference type="Gene3D" id="3.40.430.10">
    <property type="entry name" value="Dihydrofolate Reductase, subunit A"/>
    <property type="match status" value="1"/>
</dbReference>
<dbReference type="PANTHER" id="PTHR38011">
    <property type="entry name" value="DIHYDROFOLATE REDUCTASE FAMILY PROTEIN (AFU_ORTHOLOGUE AFUA_8G06820)"/>
    <property type="match status" value="1"/>
</dbReference>
<keyword evidence="6" id="KW-1185">Reference proteome</keyword>
<dbReference type="InterPro" id="IPR050765">
    <property type="entry name" value="Riboflavin_Biosynth_HTPR"/>
</dbReference>
<feature type="domain" description="Bacterial bifunctional deaminase-reductase C-terminal" evidence="4">
    <location>
        <begin position="42"/>
        <end position="209"/>
    </location>
</feature>
<evidence type="ECO:0000256" key="2">
    <source>
        <dbReference type="ARBA" id="ARBA00022857"/>
    </source>
</evidence>
<comment type="caution">
    <text evidence="5">The sequence shown here is derived from an EMBL/GenBank/DDBJ whole genome shotgun (WGS) entry which is preliminary data.</text>
</comment>
<dbReference type="RefSeq" id="WP_377044674.1">
    <property type="nucleotide sequence ID" value="NZ_JBHLUN010000008.1"/>
</dbReference>
<dbReference type="EMBL" id="JBHLUN010000008">
    <property type="protein sequence ID" value="MFC0408920.1"/>
    <property type="molecule type" value="Genomic_DNA"/>
</dbReference>
<evidence type="ECO:0000313" key="6">
    <source>
        <dbReference type="Proteomes" id="UP001589865"/>
    </source>
</evidence>
<keyword evidence="2" id="KW-0521">NADP</keyword>
<dbReference type="PANTHER" id="PTHR38011:SF7">
    <property type="entry name" value="2,5-DIAMINO-6-RIBOSYLAMINO-4(3H)-PYRIMIDINONE 5'-PHOSPHATE REDUCTASE"/>
    <property type="match status" value="1"/>
</dbReference>
<dbReference type="Pfam" id="PF01872">
    <property type="entry name" value="RibD_C"/>
    <property type="match status" value="1"/>
</dbReference>
<evidence type="ECO:0000256" key="3">
    <source>
        <dbReference type="ARBA" id="ARBA00023002"/>
    </source>
</evidence>
<gene>
    <name evidence="5" type="ORF">ACFFGY_11700</name>
</gene>
<dbReference type="InterPro" id="IPR002734">
    <property type="entry name" value="RibDG_C"/>
</dbReference>
<accession>A0ABV6JTX6</accession>
<reference evidence="5 6" key="1">
    <citation type="submission" date="2024-09" db="EMBL/GenBank/DDBJ databases">
        <authorList>
            <person name="Sun Q."/>
            <person name="Mori K."/>
        </authorList>
    </citation>
    <scope>NUCLEOTIDE SEQUENCE [LARGE SCALE GENOMIC DNA]</scope>
    <source>
        <strain evidence="5 6">TBRC 5777</strain>
    </source>
</reference>
<name>A0ABV6JTX6_9PROT</name>
<protein>
    <submittedName>
        <fullName evidence="5">RibD family protein</fullName>
    </submittedName>
</protein>
<comment type="pathway">
    <text evidence="1">Cofactor biosynthesis; riboflavin biosynthesis.</text>
</comment>
<dbReference type="SUPFAM" id="SSF53597">
    <property type="entry name" value="Dihydrofolate reductase-like"/>
    <property type="match status" value="1"/>
</dbReference>
<keyword evidence="3" id="KW-0560">Oxidoreductase</keyword>
<dbReference type="InterPro" id="IPR024072">
    <property type="entry name" value="DHFR-like_dom_sf"/>
</dbReference>
<proteinExistence type="predicted"/>
<evidence type="ECO:0000259" key="4">
    <source>
        <dbReference type="Pfam" id="PF01872"/>
    </source>
</evidence>
<organism evidence="5 6">
    <name type="scientific">Roseomonas elaeocarpi</name>
    <dbReference type="NCBI Taxonomy" id="907779"/>
    <lineage>
        <taxon>Bacteria</taxon>
        <taxon>Pseudomonadati</taxon>
        <taxon>Pseudomonadota</taxon>
        <taxon>Alphaproteobacteria</taxon>
        <taxon>Acetobacterales</taxon>
        <taxon>Roseomonadaceae</taxon>
        <taxon>Roseomonas</taxon>
    </lineage>
</organism>
<sequence length="253" mass="27090">MGDDDAWSMLLRARRGEGPVPDHPVARLFAPLLDRPEIVLGRLAQTLDGRIATACGASQWIGGAGDILHTHRLRALFDAVIVGAGTVAADDPQLTTRHCEGSHPVRVVLDPDGRLGPDHRLFREGPPTILARATDRCGTADRHGSAELLPLPREDFLPSVLRALRARGLGRVFVEGGGVTVSRFLAAGLLDRLHLTVAPVILGSGRPSFVLPEALCIDDGLRVRWSVYPLGEDVLLDIPLDGARPGRRDGVPA</sequence>
<evidence type="ECO:0000256" key="1">
    <source>
        <dbReference type="ARBA" id="ARBA00005104"/>
    </source>
</evidence>